<keyword evidence="3 5" id="KW-0560">Oxidoreductase</keyword>
<dbReference type="GO" id="GO:0004030">
    <property type="term" value="F:aldehyde dehydrogenase [NAD(P)+] activity"/>
    <property type="evidence" value="ECO:0007669"/>
    <property type="project" value="InterPro"/>
</dbReference>
<dbReference type="Pfam" id="PF00171">
    <property type="entry name" value="Aldedh"/>
    <property type="match status" value="1"/>
</dbReference>
<evidence type="ECO:0000256" key="2">
    <source>
        <dbReference type="ARBA" id="ARBA00022857"/>
    </source>
</evidence>
<feature type="domain" description="Aldehyde dehydrogenase" evidence="4">
    <location>
        <begin position="4"/>
        <end position="454"/>
    </location>
</feature>
<protein>
    <submittedName>
        <fullName evidence="5">Succinate-semialdehyde dehydrogenase/glutarate-semialdehyde dehydrogenase</fullName>
        <ecNumber evidence="5">1.2.1.16</ecNumber>
        <ecNumber evidence="5">1.2.1.20</ecNumber>
        <ecNumber evidence="5">1.2.1.79</ecNumber>
    </submittedName>
</protein>
<reference evidence="5 6" key="1">
    <citation type="submission" date="2020-08" db="EMBL/GenBank/DDBJ databases">
        <title>Sequencing the genomes of 1000 actinobacteria strains.</title>
        <authorList>
            <person name="Klenk H.-P."/>
        </authorList>
    </citation>
    <scope>NUCLEOTIDE SEQUENCE [LARGE SCALE GENOMIC DNA]</scope>
    <source>
        <strain evidence="5 6">DSM 105369</strain>
    </source>
</reference>
<gene>
    <name evidence="5" type="ORF">FHU39_003879</name>
</gene>
<evidence type="ECO:0000256" key="1">
    <source>
        <dbReference type="ARBA" id="ARBA00009986"/>
    </source>
</evidence>
<dbReference type="EC" id="1.2.1.20" evidence="5"/>
<dbReference type="PANTHER" id="PTHR43217">
    <property type="entry name" value="SUCCINATE SEMIALDEHYDE DEHYDROGENASE [NAD(P)+] SAD"/>
    <property type="match status" value="1"/>
</dbReference>
<proteinExistence type="inferred from homology"/>
<evidence type="ECO:0000313" key="5">
    <source>
        <dbReference type="EMBL" id="MBB2893848.1"/>
    </source>
</evidence>
<dbReference type="SUPFAM" id="SSF53720">
    <property type="entry name" value="ALDH-like"/>
    <property type="match status" value="1"/>
</dbReference>
<organism evidence="5 6">
    <name type="scientific">Flexivirga oryzae</name>
    <dbReference type="NCBI Taxonomy" id="1794944"/>
    <lineage>
        <taxon>Bacteria</taxon>
        <taxon>Bacillati</taxon>
        <taxon>Actinomycetota</taxon>
        <taxon>Actinomycetes</taxon>
        <taxon>Micrococcales</taxon>
        <taxon>Dermacoccaceae</taxon>
        <taxon>Flexivirga</taxon>
    </lineage>
</organism>
<dbReference type="InterPro" id="IPR016162">
    <property type="entry name" value="Ald_DH_N"/>
</dbReference>
<dbReference type="FunFam" id="3.40.309.10:FF:000009">
    <property type="entry name" value="Aldehyde dehydrogenase A"/>
    <property type="match status" value="1"/>
</dbReference>
<name>A0A839N7W5_9MICO</name>
<dbReference type="RefSeq" id="WP_183322274.1">
    <property type="nucleotide sequence ID" value="NZ_JACHVQ010000003.1"/>
</dbReference>
<dbReference type="EC" id="1.2.1.79" evidence="5"/>
<dbReference type="FunFam" id="3.40.605.10:FF:000012">
    <property type="entry name" value="NAD-dependent succinate-semialdehyde dehydrogenase"/>
    <property type="match status" value="1"/>
</dbReference>
<evidence type="ECO:0000313" key="6">
    <source>
        <dbReference type="Proteomes" id="UP000559182"/>
    </source>
</evidence>
<dbReference type="CDD" id="cd07100">
    <property type="entry name" value="ALDH_SSADH1_GabD1"/>
    <property type="match status" value="1"/>
</dbReference>
<dbReference type="InterPro" id="IPR047110">
    <property type="entry name" value="GABD/Sad-like"/>
</dbReference>
<dbReference type="InterPro" id="IPR016161">
    <property type="entry name" value="Ald_DH/histidinol_DH"/>
</dbReference>
<dbReference type="Gene3D" id="3.40.605.10">
    <property type="entry name" value="Aldehyde Dehydrogenase, Chain A, domain 1"/>
    <property type="match status" value="1"/>
</dbReference>
<dbReference type="InterPro" id="IPR016163">
    <property type="entry name" value="Ald_DH_C"/>
</dbReference>
<comment type="caution">
    <text evidence="5">The sequence shown here is derived from an EMBL/GenBank/DDBJ whole genome shotgun (WGS) entry which is preliminary data.</text>
</comment>
<evidence type="ECO:0000256" key="3">
    <source>
        <dbReference type="ARBA" id="ARBA00023002"/>
    </source>
</evidence>
<dbReference type="GO" id="GO:0004777">
    <property type="term" value="F:succinate-semialdehyde dehydrogenase (NAD+) activity"/>
    <property type="evidence" value="ECO:0007669"/>
    <property type="project" value="TreeGrafter"/>
</dbReference>
<keyword evidence="2" id="KW-0521">NADP</keyword>
<accession>A0A839N7W5</accession>
<dbReference type="InterPro" id="IPR044148">
    <property type="entry name" value="ALDH_GabD1-like"/>
</dbReference>
<dbReference type="InterPro" id="IPR015590">
    <property type="entry name" value="Aldehyde_DH_dom"/>
</dbReference>
<sequence length="463" mass="49146">MSVKYAVTNPATGQIESTFPTATDNEIADVLARTGAAYASWRQVPVEERAAVLGRVSDLYLERQDELALLITREMGKPLSQALWELGLVADIYRYYADQGPGFLLETEFNPKDGGHAVIRKESMGSLLGIMPWNFPYYQVCRFAGPNLVAGNAIVIKHAPQCPESSKAIEEIFHDAGLPADAYINVFASNEQVATMIADPRIAGVSVTGSERAGSAVAEVAGRHLKKVILELGGSDPFVVLDSDDLAKTVQDAVLGRIMNAGQACTSSKRMIVVDDLYDEFVAQLAKSFDAVEVGDPTSPDTEFGPMSSQGAVDSLMSQIDDAIAHGAEVRAGGGRVEGPGCFVRPTVLTGITPAMRAYREELFGPVALVFRVADADEAAQLANGTEFGLGASVYSSDPAKAAAFAARLDTGMVWINSPESSAADLPFGGTKRSGIGRELGSLGIDEFVNKKTIYTPAATPLD</sequence>
<dbReference type="Proteomes" id="UP000559182">
    <property type="component" value="Unassembled WGS sequence"/>
</dbReference>
<dbReference type="Gene3D" id="3.40.309.10">
    <property type="entry name" value="Aldehyde Dehydrogenase, Chain A, domain 2"/>
    <property type="match status" value="1"/>
</dbReference>
<evidence type="ECO:0000259" key="4">
    <source>
        <dbReference type="Pfam" id="PF00171"/>
    </source>
</evidence>
<comment type="similarity">
    <text evidence="1">Belongs to the aldehyde dehydrogenase family.</text>
</comment>
<dbReference type="AlphaFoldDB" id="A0A839N7W5"/>
<keyword evidence="6" id="KW-1185">Reference proteome</keyword>
<dbReference type="EMBL" id="JACHVQ010000003">
    <property type="protein sequence ID" value="MBB2893848.1"/>
    <property type="molecule type" value="Genomic_DNA"/>
</dbReference>
<dbReference type="GO" id="GO:0036243">
    <property type="term" value="F:succinate-semialdehyde dehydrogenase (NADP+) activity"/>
    <property type="evidence" value="ECO:0007669"/>
    <property type="project" value="UniProtKB-EC"/>
</dbReference>
<dbReference type="GO" id="GO:0102810">
    <property type="term" value="F:glutarate-semialdehyde dehydrogenase (NADP+) activity"/>
    <property type="evidence" value="ECO:0007669"/>
    <property type="project" value="UniProtKB-EC"/>
</dbReference>
<dbReference type="PANTHER" id="PTHR43217:SF2">
    <property type="entry name" value="SUCCINATE-SEMIALDEHYDE DEHYDROGENASE [NADP(+)]"/>
    <property type="match status" value="1"/>
</dbReference>
<dbReference type="EC" id="1.2.1.16" evidence="5"/>